<reference evidence="2" key="1">
    <citation type="submission" date="2015-07" db="EMBL/GenBank/DDBJ databases">
        <title>Adaptation to a free-living lifestyle via gene acquisitions in the diplomonad Trepomonas sp. PC1.</title>
        <authorList>
            <person name="Xu F."/>
            <person name="Jerlstrom-Hultqvist J."/>
            <person name="Kolisko M."/>
            <person name="Simpson A.G.B."/>
            <person name="Roger A.J."/>
            <person name="Svard S.G."/>
            <person name="Andersson J.O."/>
        </authorList>
    </citation>
    <scope>NUCLEOTIDE SEQUENCE</scope>
    <source>
        <strain evidence="2">PC1</strain>
    </source>
</reference>
<dbReference type="AlphaFoldDB" id="A0A146KK71"/>
<gene>
    <name evidence="2" type="ORF">TPC1_10523</name>
</gene>
<organism evidence="2">
    <name type="scientific">Trepomonas sp. PC1</name>
    <dbReference type="NCBI Taxonomy" id="1076344"/>
    <lineage>
        <taxon>Eukaryota</taxon>
        <taxon>Metamonada</taxon>
        <taxon>Diplomonadida</taxon>
        <taxon>Hexamitidae</taxon>
        <taxon>Hexamitinae</taxon>
        <taxon>Trepomonas</taxon>
    </lineage>
</organism>
<proteinExistence type="predicted"/>
<feature type="non-terminal residue" evidence="2">
    <location>
        <position position="1"/>
    </location>
</feature>
<feature type="coiled-coil region" evidence="1">
    <location>
        <begin position="840"/>
        <end position="871"/>
    </location>
</feature>
<keyword evidence="1" id="KW-0175">Coiled coil</keyword>
<dbReference type="SUPFAM" id="SSF52540">
    <property type="entry name" value="P-loop containing nucleoside triphosphate hydrolases"/>
    <property type="match status" value="1"/>
</dbReference>
<dbReference type="EMBL" id="GDID01000392">
    <property type="protein sequence ID" value="JAP96214.1"/>
    <property type="molecule type" value="Transcribed_RNA"/>
</dbReference>
<name>A0A146KK71_9EUKA</name>
<evidence type="ECO:0000256" key="1">
    <source>
        <dbReference type="SAM" id="Coils"/>
    </source>
</evidence>
<dbReference type="InterPro" id="IPR027417">
    <property type="entry name" value="P-loop_NTPase"/>
</dbReference>
<dbReference type="Gene3D" id="3.40.50.300">
    <property type="entry name" value="P-loop containing nucleotide triphosphate hydrolases"/>
    <property type="match status" value="1"/>
</dbReference>
<sequence length="1139" mass="130859">ILNKAIFTLDFILKFCYSQIQMSSVSEIFGLLNSAYVQFILAIAGTKIPKQNVISNDDVSALIEVFWNGCNLSEPIPLNSMFREFIKYFDFVSICQHKNFNPIDLYKYLNREIQLVQGDLQFLKHLFEFVSVDYLQKLGENGGVLIRSATNLPNLNPEGILALTEAQSQDYYCTNFKELLQKVTQRLQYKRSDQFMRLVQLSTKQLINEIPIQLRIYQQALQNEQQLCPGVLSAPVIADLILSQSTLPKQMFPIQKLALNQQTDSQLYQLMYRQAESPKQVPSSLISKIQDGTMIFKQCSLIEPSSLCERSANGAPFVIIKLMCREVSKIINQLLGSMNNIQKIKQIAKLMPSFYTQIMEQFTKDLQEFNPLLIKNQEKDIKILILQASNADAESFVYQESQDHMFFVSQTVQKTISIAMNFGFMCSQECDRQISAVTGAICPFGGFGCRLTLQYLKQMQNFWQNQHEQMAVVFASAIKILQELISAKAGSKLIKEKRPNKFSFLAKLVEFTPSELTLQIKELIDVYQVMQNCGQQAEQQLQQQLLLLKNFNQITIKAFAAAEYLQFNDQKHSAAVNSLLLSPEFLQFCSQKQNSPKLKKLNIISMQKAGGSSLLQQLCMHPLFRFSTLTESLAKEPIQFSPGSLAQIDDCWKLLSFQQEDFSVKMQKKADTDAMSTGSWLSMDSQNLQQEKKEVDHTARANISSFISLKPLQETDLQLEQQKELQLQNALKVEYINFNQQTQLQFADFLAQVPKEVLNQPRLQSTILDQHGQQSIEEEILQKQFQQAKNKKQAPMISFSQLKPPTTIEQLSYSIPLLGQCSLEVLDTPVKYLGFIDSQNAILKTQLENEIQKMQEQQNQITQQNADKQKQLVGYIQQLFVLFQKQLLAAQLRQEQQSAVSQVVHPKTRQLQPEALQNLIVLVQKQLLFYQQEVQQCKQEMISTSTTFENMKLNNQVTEDIQKQFQGYVAQKKGQMEKGVEYYQQLSQEQTLLMQIQDCSKQQQIIQLQLNQQSQKLIMQTEQLKSMHIQGEVIQLHLQQLKDQICLVVYDCTQWIDLKQLLLKVLEGQKIIFVCNKCDLLGKYGNLQVIDTVLSFCTKFNMEHYFVSAKTGLGIDLLRLKICQEIGECCHNWEGEVYK</sequence>
<evidence type="ECO:0000313" key="2">
    <source>
        <dbReference type="EMBL" id="JAP96214.1"/>
    </source>
</evidence>
<protein>
    <submittedName>
        <fullName evidence="2">Uncharacterized protein</fullName>
    </submittedName>
</protein>
<accession>A0A146KK71</accession>